<gene>
    <name evidence="27" type="ORF">RIMI_LOCUS13108520</name>
</gene>
<comment type="catalytic activity">
    <reaction evidence="18">
        <text>a 1-acylglycerol + an acyl-CoA = a 1,3-diacylglycerol + CoA</text>
        <dbReference type="Rhea" id="RHEA:77571"/>
        <dbReference type="ChEBI" id="CHEBI:35759"/>
        <dbReference type="ChEBI" id="CHEBI:47777"/>
        <dbReference type="ChEBI" id="CHEBI:57287"/>
        <dbReference type="ChEBI" id="CHEBI:58342"/>
    </reaction>
    <physiologicalReaction direction="left-to-right" evidence="18">
        <dbReference type="Rhea" id="RHEA:77572"/>
    </physiologicalReaction>
</comment>
<proteinExistence type="inferred from homology"/>
<comment type="catalytic activity">
    <reaction evidence="22">
        <text>a 1-acyl-sn-glycerol + an acyl-CoA = a 1,3-diacyl-sn-glycerol + CoA</text>
        <dbReference type="Rhea" id="RHEA:77559"/>
        <dbReference type="ChEBI" id="CHEBI:57287"/>
        <dbReference type="ChEBI" id="CHEBI:58342"/>
        <dbReference type="ChEBI" id="CHEBI:64683"/>
        <dbReference type="ChEBI" id="CHEBI:77272"/>
    </reaction>
    <physiologicalReaction direction="left-to-right" evidence="22">
        <dbReference type="Rhea" id="RHEA:77560"/>
    </physiologicalReaction>
</comment>
<feature type="transmembrane region" description="Helical" evidence="26">
    <location>
        <begin position="112"/>
        <end position="136"/>
    </location>
</feature>
<feature type="region of interest" description="Disordered" evidence="25">
    <location>
        <begin position="1"/>
        <end position="38"/>
    </location>
</feature>
<evidence type="ECO:0000256" key="12">
    <source>
        <dbReference type="ARBA" id="ARBA00023136"/>
    </source>
</evidence>
<comment type="catalytic activity">
    <reaction evidence="17">
        <text>a 2-acylglycerol + an acyl-CoA = a 2,3-diacyl-sn-glycerol + CoA</text>
        <dbReference type="Rhea" id="RHEA:38467"/>
        <dbReference type="ChEBI" id="CHEBI:17389"/>
        <dbReference type="ChEBI" id="CHEBI:57287"/>
        <dbReference type="ChEBI" id="CHEBI:58342"/>
        <dbReference type="ChEBI" id="CHEBI:75524"/>
    </reaction>
    <physiologicalReaction direction="left-to-right" evidence="17">
        <dbReference type="Rhea" id="RHEA:38468"/>
    </physiologicalReaction>
</comment>
<evidence type="ECO:0000256" key="18">
    <source>
        <dbReference type="ARBA" id="ARBA00043685"/>
    </source>
</evidence>
<organism evidence="27 28">
    <name type="scientific">Ranitomeya imitator</name>
    <name type="common">mimic poison frog</name>
    <dbReference type="NCBI Taxonomy" id="111125"/>
    <lineage>
        <taxon>Eukaryota</taxon>
        <taxon>Metazoa</taxon>
        <taxon>Chordata</taxon>
        <taxon>Craniata</taxon>
        <taxon>Vertebrata</taxon>
        <taxon>Euteleostomi</taxon>
        <taxon>Amphibia</taxon>
        <taxon>Batrachia</taxon>
        <taxon>Anura</taxon>
        <taxon>Neobatrachia</taxon>
        <taxon>Hyloidea</taxon>
        <taxon>Dendrobatidae</taxon>
        <taxon>Dendrobatinae</taxon>
        <taxon>Ranitomeya</taxon>
    </lineage>
</organism>
<evidence type="ECO:0000256" key="6">
    <source>
        <dbReference type="ARBA" id="ARBA00022679"/>
    </source>
</evidence>
<comment type="catalytic activity">
    <reaction evidence="21">
        <text>a 3-acyl-sn-glycerol + an acyl-CoA = a 1,3-diacyl-sn-glycerol + CoA</text>
        <dbReference type="Rhea" id="RHEA:77555"/>
        <dbReference type="ChEBI" id="CHEBI:57287"/>
        <dbReference type="ChEBI" id="CHEBI:58342"/>
        <dbReference type="ChEBI" id="CHEBI:64760"/>
        <dbReference type="ChEBI" id="CHEBI:77272"/>
    </reaction>
    <physiologicalReaction direction="left-to-right" evidence="21">
        <dbReference type="Rhea" id="RHEA:77556"/>
    </physiologicalReaction>
</comment>
<evidence type="ECO:0000256" key="9">
    <source>
        <dbReference type="ARBA" id="ARBA00022824"/>
    </source>
</evidence>
<evidence type="ECO:0000256" key="5">
    <source>
        <dbReference type="ARBA" id="ARBA00022516"/>
    </source>
</evidence>
<evidence type="ECO:0000256" key="23">
    <source>
        <dbReference type="ARBA" id="ARBA00049746"/>
    </source>
</evidence>
<evidence type="ECO:0000256" key="20">
    <source>
        <dbReference type="ARBA" id="ARBA00043704"/>
    </source>
</evidence>
<evidence type="ECO:0000256" key="13">
    <source>
        <dbReference type="ARBA" id="ARBA00023180"/>
    </source>
</evidence>
<dbReference type="PANTHER" id="PTHR12317:SF26">
    <property type="entry name" value="2-ACYLGLYCEROL O-ACYLTRANSFERASE 1"/>
    <property type="match status" value="1"/>
</dbReference>
<evidence type="ECO:0000256" key="15">
    <source>
        <dbReference type="ARBA" id="ARBA00039151"/>
    </source>
</evidence>
<evidence type="ECO:0000256" key="2">
    <source>
        <dbReference type="ARBA" id="ARBA00004771"/>
    </source>
</evidence>
<sequence length="282" mass="32542">MRYATFAPKSRFNDAKSAISQPMKGADQESDPDETMLPHHERYTTDRHCDTDEVAHELKEEAHQGLSKRDMASNLNSSQFYIEKVKRHSFSSKLCVEMSPNCSLLSAAQCCVGLFLLLLLARFWLLVALYVLWLYLDWETPQTGGRRWQWVRNWTVWKHFKEYFPIKIIKTVDLDPQHNYLMGFHPHGVLVAGAFGNFCTNYTEFKDLFPGLTPYLHILPFWFRCPFFREYIMCVGKCIILGPPLFMSGNLLEQCVSKYPSAENPINALTKVSSGSLTSYQS</sequence>
<keyword evidence="6" id="KW-0808">Transferase</keyword>
<comment type="subcellular location">
    <subcellularLocation>
        <location evidence="1">Endoplasmic reticulum membrane</location>
        <topology evidence="1">Multi-pass membrane protein</topology>
    </subcellularLocation>
</comment>
<dbReference type="Pfam" id="PF03982">
    <property type="entry name" value="DAGAT"/>
    <property type="match status" value="1"/>
</dbReference>
<evidence type="ECO:0000256" key="22">
    <source>
        <dbReference type="ARBA" id="ARBA00049073"/>
    </source>
</evidence>
<reference evidence="27" key="1">
    <citation type="submission" date="2023-07" db="EMBL/GenBank/DDBJ databases">
        <authorList>
            <person name="Stuckert A."/>
        </authorList>
    </citation>
    <scope>NUCLEOTIDE SEQUENCE</scope>
</reference>
<evidence type="ECO:0000256" key="7">
    <source>
        <dbReference type="ARBA" id="ARBA00022692"/>
    </source>
</evidence>
<evidence type="ECO:0000256" key="16">
    <source>
        <dbReference type="ARBA" id="ARBA00043656"/>
    </source>
</evidence>
<dbReference type="PANTHER" id="PTHR12317">
    <property type="entry name" value="DIACYLGLYCEROL O-ACYLTRANSFERASE"/>
    <property type="match status" value="1"/>
</dbReference>
<keyword evidence="7 26" id="KW-0812">Transmembrane</keyword>
<comment type="catalytic activity">
    <reaction evidence="20">
        <text>a 2-acylglycerol + an acyl-CoA = a 1,2-diacylglycerol + CoA</text>
        <dbReference type="Rhea" id="RHEA:16741"/>
        <dbReference type="ChEBI" id="CHEBI:17389"/>
        <dbReference type="ChEBI" id="CHEBI:49172"/>
        <dbReference type="ChEBI" id="CHEBI:57287"/>
        <dbReference type="ChEBI" id="CHEBI:58342"/>
        <dbReference type="EC" id="2.3.1.22"/>
    </reaction>
    <physiologicalReaction direction="left-to-right" evidence="20">
        <dbReference type="Rhea" id="RHEA:16742"/>
    </physiologicalReaction>
</comment>
<dbReference type="EC" id="2.3.1.22" evidence="15"/>
<evidence type="ECO:0000256" key="4">
    <source>
        <dbReference type="ARBA" id="ARBA00005420"/>
    </source>
</evidence>
<evidence type="ECO:0000256" key="17">
    <source>
        <dbReference type="ARBA" id="ARBA00043663"/>
    </source>
</evidence>
<evidence type="ECO:0000256" key="14">
    <source>
        <dbReference type="ARBA" id="ARBA00023315"/>
    </source>
</evidence>
<keyword evidence="8" id="KW-0319">Glycerol metabolism</keyword>
<evidence type="ECO:0000256" key="8">
    <source>
        <dbReference type="ARBA" id="ARBA00022798"/>
    </source>
</evidence>
<keyword evidence="11" id="KW-0443">Lipid metabolism</keyword>
<accession>A0ABN9LTW8</accession>
<evidence type="ECO:0000256" key="3">
    <source>
        <dbReference type="ARBA" id="ARBA00005189"/>
    </source>
</evidence>
<evidence type="ECO:0000256" key="19">
    <source>
        <dbReference type="ARBA" id="ARBA00043696"/>
    </source>
</evidence>
<evidence type="ECO:0000256" key="25">
    <source>
        <dbReference type="SAM" id="MobiDB-lite"/>
    </source>
</evidence>
<keyword evidence="5" id="KW-0444">Lipid biosynthesis</keyword>
<keyword evidence="9" id="KW-0256">Endoplasmic reticulum</keyword>
<evidence type="ECO:0000256" key="10">
    <source>
        <dbReference type="ARBA" id="ARBA00022989"/>
    </source>
</evidence>
<comment type="pathway">
    <text evidence="2">Glycerolipid metabolism; triacylglycerol biosynthesis.</text>
</comment>
<keyword evidence="12 26" id="KW-0472">Membrane</keyword>
<name>A0ABN9LTW8_9NEOB</name>
<keyword evidence="14" id="KW-0012">Acyltransferase</keyword>
<protein>
    <recommendedName>
        <fullName evidence="23">2-acylglycerol O-acyltransferase 1</fullName>
        <ecNumber evidence="15">2.3.1.22</ecNumber>
    </recommendedName>
    <alternativeName>
        <fullName evidence="24">Monoacylglycerol O-acyltransferase 1</fullName>
    </alternativeName>
</protein>
<evidence type="ECO:0000256" key="24">
    <source>
        <dbReference type="ARBA" id="ARBA00049794"/>
    </source>
</evidence>
<keyword evidence="28" id="KW-1185">Reference proteome</keyword>
<comment type="caution">
    <text evidence="27">The sequence shown here is derived from an EMBL/GenBank/DDBJ whole genome shotgun (WGS) entry which is preliminary data.</text>
</comment>
<evidence type="ECO:0000256" key="1">
    <source>
        <dbReference type="ARBA" id="ARBA00004477"/>
    </source>
</evidence>
<evidence type="ECO:0000256" key="26">
    <source>
        <dbReference type="SAM" id="Phobius"/>
    </source>
</evidence>
<dbReference type="Proteomes" id="UP001176940">
    <property type="component" value="Unassembled WGS sequence"/>
</dbReference>
<evidence type="ECO:0000256" key="21">
    <source>
        <dbReference type="ARBA" id="ARBA00047737"/>
    </source>
</evidence>
<dbReference type="InterPro" id="IPR007130">
    <property type="entry name" value="DAGAT"/>
</dbReference>
<dbReference type="EMBL" id="CAUEEQ010031983">
    <property type="protein sequence ID" value="CAJ0950649.1"/>
    <property type="molecule type" value="Genomic_DNA"/>
</dbReference>
<comment type="pathway">
    <text evidence="3">Lipid metabolism.</text>
</comment>
<evidence type="ECO:0000256" key="11">
    <source>
        <dbReference type="ARBA" id="ARBA00023098"/>
    </source>
</evidence>
<keyword evidence="10 26" id="KW-1133">Transmembrane helix</keyword>
<keyword evidence="13" id="KW-0325">Glycoprotein</keyword>
<comment type="catalytic activity">
    <reaction evidence="16">
        <text>a 2-acylglycerol + an acyl-CoA = a 1,2-diacyl-sn-glycerol + CoA</text>
        <dbReference type="Rhea" id="RHEA:32947"/>
        <dbReference type="ChEBI" id="CHEBI:17389"/>
        <dbReference type="ChEBI" id="CHEBI:17815"/>
        <dbReference type="ChEBI" id="CHEBI:57287"/>
        <dbReference type="ChEBI" id="CHEBI:58342"/>
    </reaction>
    <physiologicalReaction direction="left-to-right" evidence="16">
        <dbReference type="Rhea" id="RHEA:32948"/>
    </physiologicalReaction>
</comment>
<comment type="similarity">
    <text evidence="4">Belongs to the diacylglycerol acyltransferase family.</text>
</comment>
<evidence type="ECO:0000313" key="28">
    <source>
        <dbReference type="Proteomes" id="UP001176940"/>
    </source>
</evidence>
<evidence type="ECO:0000313" key="27">
    <source>
        <dbReference type="EMBL" id="CAJ0950649.1"/>
    </source>
</evidence>
<comment type="catalytic activity">
    <reaction evidence="19">
        <text>a 1-acylglycerol + an acyl-CoA = a 1,2-diacylglycerol + CoA</text>
        <dbReference type="Rhea" id="RHEA:39943"/>
        <dbReference type="ChEBI" id="CHEBI:35759"/>
        <dbReference type="ChEBI" id="CHEBI:49172"/>
        <dbReference type="ChEBI" id="CHEBI:57287"/>
        <dbReference type="ChEBI" id="CHEBI:58342"/>
    </reaction>
    <physiologicalReaction direction="left-to-right" evidence="19">
        <dbReference type="Rhea" id="RHEA:39944"/>
    </physiologicalReaction>
</comment>